<keyword evidence="2" id="KW-0813">Transport</keyword>
<evidence type="ECO:0000313" key="8">
    <source>
        <dbReference type="Proteomes" id="UP000014074"/>
    </source>
</evidence>
<keyword evidence="3 6" id="KW-0812">Transmembrane</keyword>
<protein>
    <submittedName>
        <fullName evidence="7">Putative allantoate permease protein</fullName>
    </submittedName>
</protein>
<evidence type="ECO:0000256" key="2">
    <source>
        <dbReference type="ARBA" id="ARBA00022448"/>
    </source>
</evidence>
<dbReference type="HOGENOM" id="CLU_001265_0_5_1"/>
<dbReference type="EMBL" id="KB933320">
    <property type="protein sequence ID" value="EON96760.1"/>
    <property type="molecule type" value="Genomic_DNA"/>
</dbReference>
<dbReference type="KEGG" id="tmn:UCRPA7_7760"/>
<evidence type="ECO:0000256" key="3">
    <source>
        <dbReference type="ARBA" id="ARBA00022692"/>
    </source>
</evidence>
<proteinExistence type="predicted"/>
<dbReference type="GO" id="GO:0016020">
    <property type="term" value="C:membrane"/>
    <property type="evidence" value="ECO:0007669"/>
    <property type="project" value="UniProtKB-SubCell"/>
</dbReference>
<dbReference type="GO" id="GO:0022857">
    <property type="term" value="F:transmembrane transporter activity"/>
    <property type="evidence" value="ECO:0007669"/>
    <property type="project" value="InterPro"/>
</dbReference>
<evidence type="ECO:0000256" key="5">
    <source>
        <dbReference type="ARBA" id="ARBA00023136"/>
    </source>
</evidence>
<evidence type="ECO:0000256" key="6">
    <source>
        <dbReference type="SAM" id="Phobius"/>
    </source>
</evidence>
<dbReference type="eggNOG" id="KOG2533">
    <property type="taxonomic scope" value="Eukaryota"/>
</dbReference>
<dbReference type="InterPro" id="IPR036259">
    <property type="entry name" value="MFS_trans_sf"/>
</dbReference>
<evidence type="ECO:0000313" key="7">
    <source>
        <dbReference type="EMBL" id="EON96760.1"/>
    </source>
</evidence>
<keyword evidence="5 6" id="KW-0472">Membrane</keyword>
<dbReference type="RefSeq" id="XP_007918474.1">
    <property type="nucleotide sequence ID" value="XM_007920283.1"/>
</dbReference>
<feature type="transmembrane region" description="Helical" evidence="6">
    <location>
        <begin position="175"/>
        <end position="193"/>
    </location>
</feature>
<dbReference type="SUPFAM" id="SSF103473">
    <property type="entry name" value="MFS general substrate transporter"/>
    <property type="match status" value="1"/>
</dbReference>
<feature type="transmembrane region" description="Helical" evidence="6">
    <location>
        <begin position="205"/>
        <end position="225"/>
    </location>
</feature>
<feature type="transmembrane region" description="Helical" evidence="6">
    <location>
        <begin position="16"/>
        <end position="34"/>
    </location>
</feature>
<organism evidence="7 8">
    <name type="scientific">Phaeoacremonium minimum (strain UCR-PA7)</name>
    <name type="common">Esca disease fungus</name>
    <name type="synonym">Togninia minima</name>
    <dbReference type="NCBI Taxonomy" id="1286976"/>
    <lineage>
        <taxon>Eukaryota</taxon>
        <taxon>Fungi</taxon>
        <taxon>Dikarya</taxon>
        <taxon>Ascomycota</taxon>
        <taxon>Pezizomycotina</taxon>
        <taxon>Sordariomycetes</taxon>
        <taxon>Sordariomycetidae</taxon>
        <taxon>Togniniales</taxon>
        <taxon>Togniniaceae</taxon>
        <taxon>Phaeoacremonium</taxon>
    </lineage>
</organism>
<keyword evidence="4 6" id="KW-1133">Transmembrane helix</keyword>
<dbReference type="OrthoDB" id="6730379at2759"/>
<dbReference type="Gene3D" id="1.20.1250.20">
    <property type="entry name" value="MFS general substrate transporter like domains"/>
    <property type="match status" value="1"/>
</dbReference>
<feature type="transmembrane region" description="Helical" evidence="6">
    <location>
        <begin position="46"/>
        <end position="66"/>
    </location>
</feature>
<accession>R8BBT9</accession>
<dbReference type="PANTHER" id="PTHR43791:SF41">
    <property type="entry name" value="MAJOR FACILITATOR SUPERFAMILY (MFS) PROFILE DOMAIN-CONTAINING PROTEIN"/>
    <property type="match status" value="1"/>
</dbReference>
<dbReference type="Proteomes" id="UP000014074">
    <property type="component" value="Unassembled WGS sequence"/>
</dbReference>
<evidence type="ECO:0000256" key="4">
    <source>
        <dbReference type="ARBA" id="ARBA00022989"/>
    </source>
</evidence>
<sequence>MFYKKSEQPLRNTITFGAYSSVINGLIGFAIGFIPAGSGSLLSWRWLFIVLGGVTVIWGIFVFFYLPDNPGNAKWLTPREKAMVVRRVSENQTGIQNKQWKWYQLRECLLDYRSWLLFFYIIGVTIPNGGLNTVFAARTKRFRTLIMAIVLLVPILGTILNIVTPTSNSGARLAGVYLIYTFYAGYMIALSIYQANTAGHTKKVTVSYLMYLAYAVGNIIGPQTFIAKQAPEYTGGITAMLVSYCVCICLAVGLGFSYWRTNKAREASEAEGGGFLDMTDKENKTFVYTS</sequence>
<name>R8BBT9_PHAM7</name>
<feature type="transmembrane region" description="Helical" evidence="6">
    <location>
        <begin position="237"/>
        <end position="259"/>
    </location>
</feature>
<keyword evidence="8" id="KW-1185">Reference proteome</keyword>
<feature type="transmembrane region" description="Helical" evidence="6">
    <location>
        <begin position="115"/>
        <end position="137"/>
    </location>
</feature>
<dbReference type="AlphaFoldDB" id="R8BBT9"/>
<evidence type="ECO:0000256" key="1">
    <source>
        <dbReference type="ARBA" id="ARBA00004141"/>
    </source>
</evidence>
<dbReference type="Pfam" id="PF07690">
    <property type="entry name" value="MFS_1"/>
    <property type="match status" value="1"/>
</dbReference>
<dbReference type="GeneID" id="19328547"/>
<reference evidence="8" key="1">
    <citation type="journal article" date="2013" name="Genome Announc.">
        <title>Draft genome sequence of the ascomycete Phaeoacremonium aleophilum strain UCR-PA7, a causal agent of the esca disease complex in grapevines.</title>
        <authorList>
            <person name="Blanco-Ulate B."/>
            <person name="Rolshausen P."/>
            <person name="Cantu D."/>
        </authorList>
    </citation>
    <scope>NUCLEOTIDE SEQUENCE [LARGE SCALE GENOMIC DNA]</scope>
    <source>
        <strain evidence="8">UCR-PA7</strain>
    </source>
</reference>
<gene>
    <name evidence="7" type="ORF">UCRPA7_7760</name>
</gene>
<dbReference type="PANTHER" id="PTHR43791">
    <property type="entry name" value="PERMEASE-RELATED"/>
    <property type="match status" value="1"/>
</dbReference>
<comment type="subcellular location">
    <subcellularLocation>
        <location evidence="1">Membrane</location>
        <topology evidence="1">Multi-pass membrane protein</topology>
    </subcellularLocation>
</comment>
<feature type="transmembrane region" description="Helical" evidence="6">
    <location>
        <begin position="144"/>
        <end position="163"/>
    </location>
</feature>
<dbReference type="InterPro" id="IPR011701">
    <property type="entry name" value="MFS"/>
</dbReference>